<dbReference type="SUPFAM" id="SSF55326">
    <property type="entry name" value="PurM N-terminal domain-like"/>
    <property type="match status" value="1"/>
</dbReference>
<dbReference type="InterPro" id="IPR016188">
    <property type="entry name" value="PurM-like_N"/>
</dbReference>
<dbReference type="InterPro" id="IPR010918">
    <property type="entry name" value="PurM-like_C_dom"/>
</dbReference>
<dbReference type="InterPro" id="IPR036921">
    <property type="entry name" value="PurM-like_N_sf"/>
</dbReference>
<dbReference type="Gene3D" id="3.90.650.10">
    <property type="entry name" value="PurM-like C-terminal domain"/>
    <property type="match status" value="1"/>
</dbReference>
<accession>A0ABS1CPZ0</accession>
<dbReference type="NCBIfam" id="TIGR00476">
    <property type="entry name" value="selD"/>
    <property type="match status" value="1"/>
</dbReference>
<dbReference type="PANTHER" id="PTHR10256">
    <property type="entry name" value="SELENIDE, WATER DIKINASE"/>
    <property type="match status" value="1"/>
</dbReference>
<comment type="caution">
    <text evidence="8">The sequence shown here is derived from an EMBL/GenBank/DDBJ whole genome shotgun (WGS) entry which is preliminary data.</text>
</comment>
<dbReference type="SUPFAM" id="SSF56042">
    <property type="entry name" value="PurM C-terminal domain-like"/>
    <property type="match status" value="1"/>
</dbReference>
<evidence type="ECO:0000256" key="2">
    <source>
        <dbReference type="ARBA" id="ARBA00022741"/>
    </source>
</evidence>
<keyword evidence="1" id="KW-0808">Transferase</keyword>
<feature type="domain" description="PurM-like C-terminal" evidence="7">
    <location>
        <begin position="146"/>
        <end position="318"/>
    </location>
</feature>
<organism evidence="8 9">
    <name type="scientific">Thiohalocapsa halophila</name>
    <dbReference type="NCBI Taxonomy" id="69359"/>
    <lineage>
        <taxon>Bacteria</taxon>
        <taxon>Pseudomonadati</taxon>
        <taxon>Pseudomonadota</taxon>
        <taxon>Gammaproteobacteria</taxon>
        <taxon>Chromatiales</taxon>
        <taxon>Chromatiaceae</taxon>
        <taxon>Thiohalocapsa</taxon>
    </lineage>
</organism>
<sequence>MLSRALSRLEPVARDDVLVGLHAPDDAAVVSVPPGQVMVHTVDFFRAMIDDPYLFGKIAANHSLGDIFAMGAEGQTALAVATLPYGLESKVEDTLTQLLTGALEVLNDADTSLVGGHTGEGAELALGFAINGLVDREQILRKGGMQPGDRLILTKPLGTGALFAADMRHKAKGPWIQEALCAMLQSNRTAAQCLHQHGCTACTDVTGFGLLGHLVEMTKPAQVEAELHLDAVPLLAGAVETVSSGITSSLQPQNVRLRRAIHDLESVTPDPRYPLLFDPQTAGGLLASVPESSAEACVEMLRRSGYPLTAIIGTVQPKSDRLAPILVAC</sequence>
<dbReference type="Pfam" id="PF00586">
    <property type="entry name" value="AIRS"/>
    <property type="match status" value="1"/>
</dbReference>
<dbReference type="CDD" id="cd02195">
    <property type="entry name" value="SelD"/>
    <property type="match status" value="1"/>
</dbReference>
<dbReference type="Gene3D" id="3.30.1330.10">
    <property type="entry name" value="PurM-like, N-terminal domain"/>
    <property type="match status" value="1"/>
</dbReference>
<keyword evidence="3" id="KW-0418">Kinase</keyword>
<gene>
    <name evidence="8" type="primary">selD</name>
    <name evidence="8" type="ORF">CKO31_25480</name>
</gene>
<evidence type="ECO:0000313" key="8">
    <source>
        <dbReference type="EMBL" id="MBK1634009.1"/>
    </source>
</evidence>
<keyword evidence="2" id="KW-0547">Nucleotide-binding</keyword>
<feature type="domain" description="PurM-like N-terminal" evidence="6">
    <location>
        <begin position="25"/>
        <end position="134"/>
    </location>
</feature>
<dbReference type="EMBL" id="NRRV01000195">
    <property type="protein sequence ID" value="MBK1634009.1"/>
    <property type="molecule type" value="Genomic_DNA"/>
</dbReference>
<dbReference type="PANTHER" id="PTHR10256:SF0">
    <property type="entry name" value="INACTIVE SELENIDE, WATER DIKINASE-LIKE PROTEIN-RELATED"/>
    <property type="match status" value="1"/>
</dbReference>
<evidence type="ECO:0000256" key="1">
    <source>
        <dbReference type="ARBA" id="ARBA00022679"/>
    </source>
</evidence>
<keyword evidence="5" id="KW-0711">Selenium</keyword>
<reference evidence="8 9" key="1">
    <citation type="journal article" date="2020" name="Microorganisms">
        <title>Osmotic Adaptation and Compatible Solute Biosynthesis of Phototrophic Bacteria as Revealed from Genome Analyses.</title>
        <authorList>
            <person name="Imhoff J.F."/>
            <person name="Rahn T."/>
            <person name="Kunzel S."/>
            <person name="Keller A."/>
            <person name="Neulinger S.C."/>
        </authorList>
    </citation>
    <scope>NUCLEOTIDE SEQUENCE [LARGE SCALE GENOMIC DNA]</scope>
    <source>
        <strain evidence="8 9">DSM 6210</strain>
    </source>
</reference>
<dbReference type="Proteomes" id="UP000748752">
    <property type="component" value="Unassembled WGS sequence"/>
</dbReference>
<evidence type="ECO:0000313" key="9">
    <source>
        <dbReference type="Proteomes" id="UP000748752"/>
    </source>
</evidence>
<evidence type="ECO:0000256" key="4">
    <source>
        <dbReference type="ARBA" id="ARBA00022840"/>
    </source>
</evidence>
<dbReference type="Pfam" id="PF02769">
    <property type="entry name" value="AIRS_C"/>
    <property type="match status" value="1"/>
</dbReference>
<evidence type="ECO:0000259" key="7">
    <source>
        <dbReference type="Pfam" id="PF02769"/>
    </source>
</evidence>
<keyword evidence="4" id="KW-0067">ATP-binding</keyword>
<dbReference type="InterPro" id="IPR004536">
    <property type="entry name" value="SPS/SelD"/>
</dbReference>
<keyword evidence="9" id="KW-1185">Reference proteome</keyword>
<evidence type="ECO:0000256" key="5">
    <source>
        <dbReference type="ARBA" id="ARBA00023266"/>
    </source>
</evidence>
<name>A0ABS1CPZ0_9GAMM</name>
<protein>
    <submittedName>
        <fullName evidence="8">Selenide, water dikinase SelD</fullName>
    </submittedName>
</protein>
<evidence type="ECO:0000259" key="6">
    <source>
        <dbReference type="Pfam" id="PF00586"/>
    </source>
</evidence>
<proteinExistence type="predicted"/>
<dbReference type="InterPro" id="IPR036676">
    <property type="entry name" value="PurM-like_C_sf"/>
</dbReference>
<evidence type="ECO:0000256" key="3">
    <source>
        <dbReference type="ARBA" id="ARBA00022777"/>
    </source>
</evidence>